<evidence type="ECO:0000313" key="3">
    <source>
        <dbReference type="Proteomes" id="UP000680206"/>
    </source>
</evidence>
<keyword evidence="3" id="KW-1185">Reference proteome</keyword>
<dbReference type="EMBL" id="JAGEPF010000009">
    <property type="protein sequence ID" value="MBO2458999.1"/>
    <property type="molecule type" value="Genomic_DNA"/>
</dbReference>
<evidence type="ECO:0000256" key="1">
    <source>
        <dbReference type="SAM" id="SignalP"/>
    </source>
</evidence>
<keyword evidence="1" id="KW-0732">Signal</keyword>
<name>A0ABS3RQH6_9ACTN</name>
<proteinExistence type="predicted"/>
<protein>
    <recommendedName>
        <fullName evidence="4">Lipoprotein</fullName>
    </recommendedName>
</protein>
<comment type="caution">
    <text evidence="2">The sequence shown here is derived from an EMBL/GenBank/DDBJ whole genome shotgun (WGS) entry which is preliminary data.</text>
</comment>
<reference evidence="2 3" key="1">
    <citation type="submission" date="2021-03" db="EMBL/GenBank/DDBJ databases">
        <title>Actinomadura violae sp. nov., isolated from lichen in Thailand.</title>
        <authorList>
            <person name="Kanchanasin P."/>
            <person name="Saeng-In P."/>
            <person name="Phongsopitanun W."/>
            <person name="Yuki M."/>
            <person name="Kudo T."/>
            <person name="Ohkuma M."/>
            <person name="Tanasupawat S."/>
        </authorList>
    </citation>
    <scope>NUCLEOTIDE SEQUENCE [LARGE SCALE GENOMIC DNA]</scope>
    <source>
        <strain evidence="2 3">LCR2-06</strain>
    </source>
</reference>
<evidence type="ECO:0000313" key="2">
    <source>
        <dbReference type="EMBL" id="MBO2458999.1"/>
    </source>
</evidence>
<feature type="chain" id="PRO_5047526425" description="Lipoprotein" evidence="1">
    <location>
        <begin position="20"/>
        <end position="190"/>
    </location>
</feature>
<gene>
    <name evidence="2" type="ORF">J4709_15570</name>
</gene>
<sequence>MRMRALCLAGLILLPAACADGNAGGTERPMDAAATGGPANPRVLDCENRGVSFPEEDDGPYRTGPDDLVAGPLIIPGLRAWADADPAAYGRDGRYKVAVVMRAGTSATLSIPAEHHRDAGLLYAAAARDARTPLQADHAITFTACAGHDTIFPGLMFVPRRTEVPLLVRPLRPASGAAVREVVSFFADRR</sequence>
<organism evidence="2 3">
    <name type="scientific">Actinomadura violacea</name>
    <dbReference type="NCBI Taxonomy" id="2819934"/>
    <lineage>
        <taxon>Bacteria</taxon>
        <taxon>Bacillati</taxon>
        <taxon>Actinomycetota</taxon>
        <taxon>Actinomycetes</taxon>
        <taxon>Streptosporangiales</taxon>
        <taxon>Thermomonosporaceae</taxon>
        <taxon>Actinomadura</taxon>
    </lineage>
</organism>
<evidence type="ECO:0008006" key="4">
    <source>
        <dbReference type="Google" id="ProtNLM"/>
    </source>
</evidence>
<dbReference type="Proteomes" id="UP000680206">
    <property type="component" value="Unassembled WGS sequence"/>
</dbReference>
<feature type="signal peptide" evidence="1">
    <location>
        <begin position="1"/>
        <end position="19"/>
    </location>
</feature>
<dbReference type="RefSeq" id="WP_208241255.1">
    <property type="nucleotide sequence ID" value="NZ_JAGEPF010000009.1"/>
</dbReference>
<accession>A0ABS3RQH6</accession>